<evidence type="ECO:0000313" key="2">
    <source>
        <dbReference type="EnsemblMetazoa" id="GBRI016921-PA"/>
    </source>
</evidence>
<feature type="compositionally biased region" description="Acidic residues" evidence="1">
    <location>
        <begin position="268"/>
        <end position="279"/>
    </location>
</feature>
<protein>
    <submittedName>
        <fullName evidence="2">Uncharacterized protein</fullName>
    </submittedName>
</protein>
<feature type="compositionally biased region" description="Polar residues" evidence="1">
    <location>
        <begin position="1"/>
        <end position="13"/>
    </location>
</feature>
<evidence type="ECO:0000313" key="3">
    <source>
        <dbReference type="Proteomes" id="UP000091820"/>
    </source>
</evidence>
<accession>A0A1A9WEP6</accession>
<feature type="compositionally biased region" description="Basic and acidic residues" evidence="1">
    <location>
        <begin position="310"/>
        <end position="329"/>
    </location>
</feature>
<dbReference type="Proteomes" id="UP000091820">
    <property type="component" value="Unassembled WGS sequence"/>
</dbReference>
<sequence length="344" mass="38682">MRSRTELVTTTFVDSEEDYSEDDDSEEDWRPSASNKNGRKQKQQRGASAAAGKRGRKRKGSSNPVTINKSSAKRKTTYEESDDEEEDEEPPSDEEFNSFDDEEEAAGPSHKKPPTNLPPKKQFSDKNSTTTTTSATSATAMGGGGSSNSNNSATTDNILSLLIYARDLVGDYTKNQRLCLWRKDDSNLLQKYIRVKTTSEEFLFTSSSVYSSWDDKRVSDFLDIQVKSMDVNNRRVKIIDVSELGKLSKQATDLLARRKEKGEKPGSDYEEFNSEDLSDVEVSKTKKSSDKIAKDSKENNRQMITKMSHKPLEQPKLEEAQERLKRSASDTDSTYISVRNDNIG</sequence>
<dbReference type="EnsemblMetazoa" id="GBRI016921-RA">
    <property type="protein sequence ID" value="GBRI016921-PA"/>
    <property type="gene ID" value="GBRI016921"/>
</dbReference>
<feature type="compositionally biased region" description="Acidic residues" evidence="1">
    <location>
        <begin position="14"/>
        <end position="27"/>
    </location>
</feature>
<name>A0A1A9WEP6_9MUSC</name>
<reference evidence="3" key="1">
    <citation type="submission" date="2014-03" db="EMBL/GenBank/DDBJ databases">
        <authorList>
            <person name="Aksoy S."/>
            <person name="Warren W."/>
            <person name="Wilson R.K."/>
        </authorList>
    </citation>
    <scope>NUCLEOTIDE SEQUENCE [LARGE SCALE GENOMIC DNA]</scope>
    <source>
        <strain evidence="3">IAEA</strain>
    </source>
</reference>
<feature type="compositionally biased region" description="Basic and acidic residues" evidence="1">
    <location>
        <begin position="257"/>
        <end position="267"/>
    </location>
</feature>
<feature type="compositionally biased region" description="Basic and acidic residues" evidence="1">
    <location>
        <begin position="281"/>
        <end position="300"/>
    </location>
</feature>
<organism evidence="2 3">
    <name type="scientific">Glossina brevipalpis</name>
    <dbReference type="NCBI Taxonomy" id="37001"/>
    <lineage>
        <taxon>Eukaryota</taxon>
        <taxon>Metazoa</taxon>
        <taxon>Ecdysozoa</taxon>
        <taxon>Arthropoda</taxon>
        <taxon>Hexapoda</taxon>
        <taxon>Insecta</taxon>
        <taxon>Pterygota</taxon>
        <taxon>Neoptera</taxon>
        <taxon>Endopterygota</taxon>
        <taxon>Diptera</taxon>
        <taxon>Brachycera</taxon>
        <taxon>Muscomorpha</taxon>
        <taxon>Hippoboscoidea</taxon>
        <taxon>Glossinidae</taxon>
        <taxon>Glossina</taxon>
    </lineage>
</organism>
<feature type="region of interest" description="Disordered" evidence="1">
    <location>
        <begin position="1"/>
        <end position="152"/>
    </location>
</feature>
<evidence type="ECO:0000256" key="1">
    <source>
        <dbReference type="SAM" id="MobiDB-lite"/>
    </source>
</evidence>
<dbReference type="AlphaFoldDB" id="A0A1A9WEP6"/>
<feature type="compositionally biased region" description="Acidic residues" evidence="1">
    <location>
        <begin position="79"/>
        <end position="105"/>
    </location>
</feature>
<reference evidence="2" key="2">
    <citation type="submission" date="2020-05" db="UniProtKB">
        <authorList>
            <consortium name="EnsemblMetazoa"/>
        </authorList>
    </citation>
    <scope>IDENTIFICATION</scope>
    <source>
        <strain evidence="2">IAEA</strain>
    </source>
</reference>
<dbReference type="VEuPathDB" id="VectorBase:GBRI016921"/>
<keyword evidence="3" id="KW-1185">Reference proteome</keyword>
<proteinExistence type="predicted"/>
<feature type="compositionally biased region" description="Low complexity" evidence="1">
    <location>
        <begin position="127"/>
        <end position="140"/>
    </location>
</feature>
<feature type="region of interest" description="Disordered" evidence="1">
    <location>
        <begin position="257"/>
        <end position="344"/>
    </location>
</feature>
<feature type="compositionally biased region" description="Polar residues" evidence="1">
    <location>
        <begin position="330"/>
        <end position="344"/>
    </location>
</feature>